<organism evidence="2 3">
    <name type="scientific">Cercospora kikuchii</name>
    <dbReference type="NCBI Taxonomy" id="84275"/>
    <lineage>
        <taxon>Eukaryota</taxon>
        <taxon>Fungi</taxon>
        <taxon>Dikarya</taxon>
        <taxon>Ascomycota</taxon>
        <taxon>Pezizomycotina</taxon>
        <taxon>Dothideomycetes</taxon>
        <taxon>Dothideomycetidae</taxon>
        <taxon>Mycosphaerellales</taxon>
        <taxon>Mycosphaerellaceae</taxon>
        <taxon>Cercospora</taxon>
    </lineage>
</organism>
<name>A0A9P3D0S7_9PEZI</name>
<dbReference type="EMBL" id="BOLY01000008">
    <property type="protein sequence ID" value="GIZ48778.1"/>
    <property type="molecule type" value="Genomic_DNA"/>
</dbReference>
<dbReference type="GeneID" id="68297400"/>
<proteinExistence type="predicted"/>
<dbReference type="PROSITE" id="PS51186">
    <property type="entry name" value="GNAT"/>
    <property type="match status" value="1"/>
</dbReference>
<dbReference type="Gene3D" id="3.40.630.30">
    <property type="match status" value="1"/>
</dbReference>
<dbReference type="PANTHER" id="PTHR42791:SF1">
    <property type="entry name" value="N-ACETYLTRANSFERASE DOMAIN-CONTAINING PROTEIN"/>
    <property type="match status" value="1"/>
</dbReference>
<evidence type="ECO:0000259" key="1">
    <source>
        <dbReference type="PROSITE" id="PS51186"/>
    </source>
</evidence>
<dbReference type="SUPFAM" id="SSF55729">
    <property type="entry name" value="Acyl-CoA N-acyltransferases (Nat)"/>
    <property type="match status" value="1"/>
</dbReference>
<protein>
    <recommendedName>
        <fullName evidence="1">N-acetyltransferase domain-containing protein</fullName>
    </recommendedName>
</protein>
<evidence type="ECO:0000313" key="2">
    <source>
        <dbReference type="EMBL" id="GIZ48778.1"/>
    </source>
</evidence>
<dbReference type="GO" id="GO:0016747">
    <property type="term" value="F:acyltransferase activity, transferring groups other than amino-acyl groups"/>
    <property type="evidence" value="ECO:0007669"/>
    <property type="project" value="InterPro"/>
</dbReference>
<accession>A0A9P3D0S7</accession>
<comment type="caution">
    <text evidence="2">The sequence shown here is derived from an EMBL/GenBank/DDBJ whole genome shotgun (WGS) entry which is preliminary data.</text>
</comment>
<evidence type="ECO:0000313" key="3">
    <source>
        <dbReference type="Proteomes" id="UP000825890"/>
    </source>
</evidence>
<feature type="domain" description="N-acetyltransferase" evidence="1">
    <location>
        <begin position="63"/>
        <end position="202"/>
    </location>
</feature>
<dbReference type="PANTHER" id="PTHR42791">
    <property type="entry name" value="GNAT FAMILY ACETYLTRANSFERASE"/>
    <property type="match status" value="1"/>
</dbReference>
<gene>
    <name evidence="2" type="ORF">CKM354_001182500</name>
</gene>
<dbReference type="Proteomes" id="UP000825890">
    <property type="component" value="Unassembled WGS sequence"/>
</dbReference>
<dbReference type="CDD" id="cd04301">
    <property type="entry name" value="NAT_SF"/>
    <property type="match status" value="1"/>
</dbReference>
<keyword evidence="3" id="KW-1185">Reference proteome</keyword>
<dbReference type="InterPro" id="IPR052523">
    <property type="entry name" value="Trichothecene_AcTrans"/>
</dbReference>
<dbReference type="OrthoDB" id="4738875at2759"/>
<reference evidence="2 3" key="1">
    <citation type="submission" date="2021-01" db="EMBL/GenBank/DDBJ databases">
        <title>Cercospora kikuchii MAFF 305040 whole genome shotgun sequence.</title>
        <authorList>
            <person name="Kashiwa T."/>
            <person name="Suzuki T."/>
        </authorList>
    </citation>
    <scope>NUCLEOTIDE SEQUENCE [LARGE SCALE GENOMIC DNA]</scope>
    <source>
        <strain evidence="2 3">MAFF 305040</strain>
    </source>
</reference>
<dbReference type="InterPro" id="IPR016181">
    <property type="entry name" value="Acyl_CoA_acyltransferase"/>
</dbReference>
<sequence length="223" mass="25268">MAQFVLARATPNDMAELVQVQYEAFKLKYVRELFMGCRDTDDLPKLAKTYAEDMAQDPADLWIKVTDLTTGKIVAASNWRLYLAPSNVQPRGIDEPMPWVDGKLAAEAKEIIEPMNKTRIENKTEPFIHLHILFTSPEYVRRGIGSMMMRWGCKLADLLFIPAWIEASAEGNFLYKKFGFYDQQQLTHKGEVTGTCMRRDARSNADVVSPTIRQEGGIGFGVL</sequence>
<dbReference type="InterPro" id="IPR000182">
    <property type="entry name" value="GNAT_dom"/>
</dbReference>
<dbReference type="AlphaFoldDB" id="A0A9P3D0S7"/>
<dbReference type="RefSeq" id="XP_044663265.1">
    <property type="nucleotide sequence ID" value="XM_044807330.1"/>
</dbReference>